<dbReference type="Proteomes" id="UP000031668">
    <property type="component" value="Unassembled WGS sequence"/>
</dbReference>
<sequence length="137" mass="16241">MDSCRKSIEVCLENVNNDHFQRWILPAHQRCVYSGYIFEKEFEDVVKSKEFYNLADKLCPDFDITHRCSFTPDFMVDFVNNCGLCVKTVMIETIDYIKKTYDTFTAELCRTTDSSNKFYAELKKEIIEEIERIKNDN</sequence>
<dbReference type="AlphaFoldDB" id="A0A0C2JH82"/>
<evidence type="ECO:0000313" key="1">
    <source>
        <dbReference type="EMBL" id="KII68603.1"/>
    </source>
</evidence>
<name>A0A0C2JH82_THEKT</name>
<comment type="caution">
    <text evidence="1">The sequence shown here is derived from an EMBL/GenBank/DDBJ whole genome shotgun (WGS) entry which is preliminary data.</text>
</comment>
<organism evidence="1 2">
    <name type="scientific">Thelohanellus kitauei</name>
    <name type="common">Myxosporean</name>
    <dbReference type="NCBI Taxonomy" id="669202"/>
    <lineage>
        <taxon>Eukaryota</taxon>
        <taxon>Metazoa</taxon>
        <taxon>Cnidaria</taxon>
        <taxon>Myxozoa</taxon>
        <taxon>Myxosporea</taxon>
        <taxon>Bivalvulida</taxon>
        <taxon>Platysporina</taxon>
        <taxon>Myxobolidae</taxon>
        <taxon>Thelohanellus</taxon>
    </lineage>
</organism>
<accession>A0A0C2JH82</accession>
<gene>
    <name evidence="1" type="ORF">RF11_16292</name>
</gene>
<reference evidence="1 2" key="1">
    <citation type="journal article" date="2014" name="Genome Biol. Evol.">
        <title>The genome of the myxosporean Thelohanellus kitauei shows adaptations to nutrient acquisition within its fish host.</title>
        <authorList>
            <person name="Yang Y."/>
            <person name="Xiong J."/>
            <person name="Zhou Z."/>
            <person name="Huo F."/>
            <person name="Miao W."/>
            <person name="Ran C."/>
            <person name="Liu Y."/>
            <person name="Zhang J."/>
            <person name="Feng J."/>
            <person name="Wang M."/>
            <person name="Wang M."/>
            <person name="Wang L."/>
            <person name="Yao B."/>
        </authorList>
    </citation>
    <scope>NUCLEOTIDE SEQUENCE [LARGE SCALE GENOMIC DNA]</scope>
    <source>
        <strain evidence="1">Wuqing</strain>
    </source>
</reference>
<evidence type="ECO:0000313" key="2">
    <source>
        <dbReference type="Proteomes" id="UP000031668"/>
    </source>
</evidence>
<keyword evidence="2" id="KW-1185">Reference proteome</keyword>
<proteinExistence type="predicted"/>
<protein>
    <submittedName>
        <fullName evidence="1">Uncharacterized protein</fullName>
    </submittedName>
</protein>
<dbReference type="EMBL" id="JWZT01002772">
    <property type="protein sequence ID" value="KII68603.1"/>
    <property type="molecule type" value="Genomic_DNA"/>
</dbReference>